<gene>
    <name evidence="2" type="ORF">SAMN04488028_1011027</name>
</gene>
<dbReference type="InterPro" id="IPR001387">
    <property type="entry name" value="Cro/C1-type_HTH"/>
</dbReference>
<accession>A0A1M6LMR2</accession>
<organism evidence="2 3">
    <name type="scientific">Reichenbachiella agariperforans</name>
    <dbReference type="NCBI Taxonomy" id="156994"/>
    <lineage>
        <taxon>Bacteria</taxon>
        <taxon>Pseudomonadati</taxon>
        <taxon>Bacteroidota</taxon>
        <taxon>Cytophagia</taxon>
        <taxon>Cytophagales</taxon>
        <taxon>Reichenbachiellaceae</taxon>
        <taxon>Reichenbachiella</taxon>
    </lineage>
</organism>
<keyword evidence="3" id="KW-1185">Reference proteome</keyword>
<dbReference type="EMBL" id="FRAA01000001">
    <property type="protein sequence ID" value="SHJ72509.1"/>
    <property type="molecule type" value="Genomic_DNA"/>
</dbReference>
<reference evidence="3" key="1">
    <citation type="submission" date="2016-11" db="EMBL/GenBank/DDBJ databases">
        <authorList>
            <person name="Varghese N."/>
            <person name="Submissions S."/>
        </authorList>
    </citation>
    <scope>NUCLEOTIDE SEQUENCE [LARGE SCALE GENOMIC DNA]</scope>
    <source>
        <strain evidence="3">DSM 26134</strain>
    </source>
</reference>
<dbReference type="Proteomes" id="UP000184474">
    <property type="component" value="Unassembled WGS sequence"/>
</dbReference>
<keyword evidence="2" id="KW-0238">DNA-binding</keyword>
<feature type="domain" description="HTH cro/C1-type" evidence="1">
    <location>
        <begin position="23"/>
        <end position="68"/>
    </location>
</feature>
<dbReference type="AlphaFoldDB" id="A0A1M6LMR2"/>
<proteinExistence type="predicted"/>
<evidence type="ECO:0000313" key="3">
    <source>
        <dbReference type="Proteomes" id="UP000184474"/>
    </source>
</evidence>
<dbReference type="Pfam" id="PF13443">
    <property type="entry name" value="HTH_26"/>
    <property type="match status" value="1"/>
</dbReference>
<sequence length="112" mass="12969">MLKLNIDYLTRLRGISKNFTYLTKLGLSYNISQRLSTGNVKSINLGHLEKICLDLRCTPNDLLEWHADQSVSSDHPLHTLVRDPRLLESLEKIQNLPLDKFKRLNDLIDNLE</sequence>
<protein>
    <submittedName>
        <fullName evidence="2">DNA-binding transcriptional regulator, XRE family</fullName>
    </submittedName>
</protein>
<name>A0A1M6LMR2_REIAG</name>
<evidence type="ECO:0000313" key="2">
    <source>
        <dbReference type="EMBL" id="SHJ72509.1"/>
    </source>
</evidence>
<dbReference type="GO" id="GO:0003677">
    <property type="term" value="F:DNA binding"/>
    <property type="evidence" value="ECO:0007669"/>
    <property type="project" value="UniProtKB-KW"/>
</dbReference>
<dbReference type="RefSeq" id="WP_073119925.1">
    <property type="nucleotide sequence ID" value="NZ_FRAA01000001.1"/>
</dbReference>
<evidence type="ECO:0000259" key="1">
    <source>
        <dbReference type="Pfam" id="PF13443"/>
    </source>
</evidence>